<keyword evidence="3" id="KW-1185">Reference proteome</keyword>
<name>A0A6L7G1C5_9RHOB</name>
<dbReference type="Proteomes" id="UP000477911">
    <property type="component" value="Unassembled WGS sequence"/>
</dbReference>
<gene>
    <name evidence="2" type="ORF">GR170_05580</name>
</gene>
<feature type="signal peptide" evidence="1">
    <location>
        <begin position="1"/>
        <end position="23"/>
    </location>
</feature>
<sequence>MTAFRRIALCLPLLCAAASSAQAGACDYRPSQLLRPAASAAGAALNRDTSDTGGEERKSGIYTLVNATTGVSLSSTSWAGTVAAGASSVLSGAVALITAPAAMIAGAVTAVGAGAFEGACYFTEKRITDYREVNAIVRDIAVTAPDENYVYTEASEGQQDARVKIRKPGSEPAEYDDYAVADLYIVDGVLKHRDKGRDSTVGLIGQIEE</sequence>
<accession>A0A6L7G1C5</accession>
<protein>
    <submittedName>
        <fullName evidence="2">Uncharacterized protein</fullName>
    </submittedName>
</protein>
<feature type="chain" id="PRO_5026716284" evidence="1">
    <location>
        <begin position="24"/>
        <end position="209"/>
    </location>
</feature>
<keyword evidence="1" id="KW-0732">Signal</keyword>
<evidence type="ECO:0000313" key="3">
    <source>
        <dbReference type="Proteomes" id="UP000477911"/>
    </source>
</evidence>
<proteinExistence type="predicted"/>
<evidence type="ECO:0000313" key="2">
    <source>
        <dbReference type="EMBL" id="MXN17298.1"/>
    </source>
</evidence>
<reference evidence="2 3" key="1">
    <citation type="submission" date="2019-12" db="EMBL/GenBank/DDBJ databases">
        <authorList>
            <person name="Li M."/>
        </authorList>
    </citation>
    <scope>NUCLEOTIDE SEQUENCE [LARGE SCALE GENOMIC DNA]</scope>
    <source>
        <strain evidence="2 3">GBMRC 2024</strain>
    </source>
</reference>
<dbReference type="EMBL" id="WUMU01000003">
    <property type="protein sequence ID" value="MXN17298.1"/>
    <property type="molecule type" value="Genomic_DNA"/>
</dbReference>
<dbReference type="AlphaFoldDB" id="A0A6L7G1C5"/>
<dbReference type="RefSeq" id="WP_160892414.1">
    <property type="nucleotide sequence ID" value="NZ_WUMU01000003.1"/>
</dbReference>
<comment type="caution">
    <text evidence="2">The sequence shown here is derived from an EMBL/GenBank/DDBJ whole genome shotgun (WGS) entry which is preliminary data.</text>
</comment>
<evidence type="ECO:0000256" key="1">
    <source>
        <dbReference type="SAM" id="SignalP"/>
    </source>
</evidence>
<organism evidence="2 3">
    <name type="scientific">Pseudooceanicola albus</name>
    <dbReference type="NCBI Taxonomy" id="2692189"/>
    <lineage>
        <taxon>Bacteria</taxon>
        <taxon>Pseudomonadati</taxon>
        <taxon>Pseudomonadota</taxon>
        <taxon>Alphaproteobacteria</taxon>
        <taxon>Rhodobacterales</taxon>
        <taxon>Paracoccaceae</taxon>
        <taxon>Pseudooceanicola</taxon>
    </lineage>
</organism>